<dbReference type="Proteomes" id="UP001138672">
    <property type="component" value="Unassembled WGS sequence"/>
</dbReference>
<accession>A0A9X1CD16</accession>
<proteinExistence type="predicted"/>
<gene>
    <name evidence="1" type="ORF">J2Z56_002654</name>
    <name evidence="2" type="ORF">J2Z57_002315</name>
</gene>
<dbReference type="OrthoDB" id="961309at2"/>
<dbReference type="RefSeq" id="WP_057780259.1">
    <property type="nucleotide sequence ID" value="NZ_JAGGJQ010000007.1"/>
</dbReference>
<comment type="caution">
    <text evidence="1">The sequence shown here is derived from an EMBL/GenBank/DDBJ whole genome shotgun (WGS) entry which is preliminary data.</text>
</comment>
<protein>
    <submittedName>
        <fullName evidence="1">Uncharacterized protein</fullName>
    </submittedName>
</protein>
<evidence type="ECO:0000313" key="1">
    <source>
        <dbReference type="EMBL" id="MBP1840724.1"/>
    </source>
</evidence>
<sequence>MKVSDTIIKEIADDLDCGMRCYLHKDTGELKSIMHQDDWMDLDVEDWEDDMAKLNSNPTDYIEFEKMDNHNMYKVMEDFATQLKDTVFKDTLLEALNTSNPFKNFKWQIENSDHFRQQWFVFKKSRYIDYVKRQLDVID</sequence>
<organism evidence="1 3">
    <name type="scientific">Formosa algae</name>
    <dbReference type="NCBI Taxonomy" id="225843"/>
    <lineage>
        <taxon>Bacteria</taxon>
        <taxon>Pseudomonadati</taxon>
        <taxon>Bacteroidota</taxon>
        <taxon>Flavobacteriia</taxon>
        <taxon>Flavobacteriales</taxon>
        <taxon>Flavobacteriaceae</taxon>
        <taxon>Formosa</taxon>
    </lineage>
</organism>
<dbReference type="InterPro" id="IPR005361">
    <property type="entry name" value="UPF0158"/>
</dbReference>
<dbReference type="EMBL" id="JAGGJQ010000007">
    <property type="protein sequence ID" value="MBP1840724.1"/>
    <property type="molecule type" value="Genomic_DNA"/>
</dbReference>
<evidence type="ECO:0000313" key="4">
    <source>
        <dbReference type="Proteomes" id="UP001231587"/>
    </source>
</evidence>
<evidence type="ECO:0000313" key="3">
    <source>
        <dbReference type="Proteomes" id="UP001138672"/>
    </source>
</evidence>
<evidence type="ECO:0000313" key="2">
    <source>
        <dbReference type="EMBL" id="MDQ0335863.1"/>
    </source>
</evidence>
<dbReference type="Proteomes" id="UP001231587">
    <property type="component" value="Unassembled WGS sequence"/>
</dbReference>
<dbReference type="EMBL" id="JAUSUU010000007">
    <property type="protein sequence ID" value="MDQ0335863.1"/>
    <property type="molecule type" value="Genomic_DNA"/>
</dbReference>
<dbReference type="AlphaFoldDB" id="A0A9X1CD16"/>
<reference evidence="1" key="1">
    <citation type="submission" date="2021-03" db="EMBL/GenBank/DDBJ databases">
        <title>Genomic Encyclopedia of Type Strains, Phase IV (KMG-IV): sequencing the most valuable type-strain genomes for metagenomic binning, comparative biology and taxonomic classification.</title>
        <authorList>
            <person name="Goeker M."/>
        </authorList>
    </citation>
    <scope>NUCLEOTIDE SEQUENCE</scope>
    <source>
        <strain evidence="1">DSM 15523</strain>
        <strain evidence="2 4">DSM 16476</strain>
    </source>
</reference>
<dbReference type="Pfam" id="PF03682">
    <property type="entry name" value="UPF0158"/>
    <property type="match status" value="1"/>
</dbReference>
<name>A0A9X1CD16_9FLAO</name>
<keyword evidence="4" id="KW-1185">Reference proteome</keyword>